<evidence type="ECO:0000313" key="2">
    <source>
        <dbReference type="Proteomes" id="UP000596049"/>
    </source>
</evidence>
<proteinExistence type="predicted"/>
<evidence type="ECO:0008006" key="3">
    <source>
        <dbReference type="Google" id="ProtNLM"/>
    </source>
</evidence>
<dbReference type="RefSeq" id="WP_053595742.1">
    <property type="nucleotide sequence ID" value="NZ_CP067341.1"/>
</dbReference>
<reference evidence="1 2" key="1">
    <citation type="submission" date="2020-01" db="EMBL/GenBank/DDBJ databases">
        <authorList>
            <person name="Liu G."/>
            <person name="Liu B."/>
        </authorList>
    </citation>
    <scope>NUCLEOTIDE SEQUENCE [LARGE SCALE GENOMIC DNA]</scope>
    <source>
        <strain evidence="1 2">FJAT-51161</strain>
    </source>
</reference>
<protein>
    <recommendedName>
        <fullName evidence="3">CDI immunity protein domain-containing protein</fullName>
    </recommendedName>
</protein>
<organism evidence="1 2">
    <name type="scientific">Lysinibacillus agricola</name>
    <dbReference type="NCBI Taxonomy" id="2590012"/>
    <lineage>
        <taxon>Bacteria</taxon>
        <taxon>Bacillati</taxon>
        <taxon>Bacillota</taxon>
        <taxon>Bacilli</taxon>
        <taxon>Bacillales</taxon>
        <taxon>Bacillaceae</taxon>
        <taxon>Lysinibacillus</taxon>
    </lineage>
</organism>
<name>A0ABX7APE2_9BACI</name>
<gene>
    <name evidence="1" type="ORF">FJQ98_16205</name>
</gene>
<keyword evidence="2" id="KW-1185">Reference proteome</keyword>
<sequence>MFKFECGDSIKFGEEYCKEFEREDLISKTIMMTPQYFEEDNGIYVYTSTYAGIYDKENKEAHSIYHLFGNDFEYFMDCELVKGSNEDKKKYEEIINLHNKVLEDEAARWIEFTSEKGF</sequence>
<dbReference type="Proteomes" id="UP000596049">
    <property type="component" value="Chromosome"/>
</dbReference>
<dbReference type="EMBL" id="CP067341">
    <property type="protein sequence ID" value="QQP10788.1"/>
    <property type="molecule type" value="Genomic_DNA"/>
</dbReference>
<evidence type="ECO:0000313" key="1">
    <source>
        <dbReference type="EMBL" id="QQP10788.1"/>
    </source>
</evidence>
<accession>A0ABX7APE2</accession>